<evidence type="ECO:0000256" key="2">
    <source>
        <dbReference type="ARBA" id="ARBA00007935"/>
    </source>
</evidence>
<reference evidence="12 13" key="1">
    <citation type="submission" date="2021-06" db="EMBL/GenBank/DDBJ databases">
        <title>Complete genome sequence of the secondary alcohol utilizing methanogen Methanospirillum hungatei strain GP1.</title>
        <authorList>
            <person name="Day L.A."/>
            <person name="Costa K.C."/>
        </authorList>
    </citation>
    <scope>NUCLEOTIDE SEQUENCE [LARGE SCALE GENOMIC DNA]</scope>
    <source>
        <strain evidence="12 13">GP1</strain>
    </source>
</reference>
<keyword evidence="5 11" id="KW-0812">Transmembrane</keyword>
<proteinExistence type="inferred from homology"/>
<evidence type="ECO:0000256" key="5">
    <source>
        <dbReference type="ARBA" id="ARBA00022692"/>
    </source>
</evidence>
<feature type="transmembrane region" description="Helical" evidence="11">
    <location>
        <begin position="288"/>
        <end position="308"/>
    </location>
</feature>
<dbReference type="InterPro" id="IPR000522">
    <property type="entry name" value="ABC_transptr_permease_BtuC"/>
</dbReference>
<dbReference type="GO" id="GO:0005886">
    <property type="term" value="C:plasma membrane"/>
    <property type="evidence" value="ECO:0007669"/>
    <property type="project" value="UniProtKB-SubCell"/>
</dbReference>
<evidence type="ECO:0000256" key="1">
    <source>
        <dbReference type="ARBA" id="ARBA00004651"/>
    </source>
</evidence>
<comment type="similarity">
    <text evidence="2">Belongs to the binding-protein-dependent transport system permease family. FecCD subfamily.</text>
</comment>
<evidence type="ECO:0000313" key="13">
    <source>
        <dbReference type="Proteomes" id="UP000694228"/>
    </source>
</evidence>
<evidence type="ECO:0000256" key="9">
    <source>
        <dbReference type="ARBA" id="ARBA00064420"/>
    </source>
</evidence>
<dbReference type="EMBL" id="CP077107">
    <property type="protein sequence ID" value="QXO93795.1"/>
    <property type="molecule type" value="Genomic_DNA"/>
</dbReference>
<protein>
    <recommendedName>
        <fullName evidence="10">Cobalamin import system permease protein BtuC</fullName>
    </recommendedName>
</protein>
<dbReference type="GO" id="GO:0033214">
    <property type="term" value="P:siderophore-iron import into cell"/>
    <property type="evidence" value="ECO:0007669"/>
    <property type="project" value="TreeGrafter"/>
</dbReference>
<accession>A0A8F5VM19</accession>
<evidence type="ECO:0000256" key="7">
    <source>
        <dbReference type="ARBA" id="ARBA00023136"/>
    </source>
</evidence>
<comment type="function">
    <text evidence="8">Required for corrinoid utilization. Probably part of the ABC transporter complex BtuCDF involved in cobalamin (vitamin B12) import. Probably involved in the translocation of the substrate across the membrane.</text>
</comment>
<keyword evidence="3" id="KW-0813">Transport</keyword>
<comment type="subunit">
    <text evidence="9">The complex is composed of two ATP-binding proteins (BtuD), two transmembrane proteins (BtuC) and a solute-binding protein (BtuF).</text>
</comment>
<feature type="transmembrane region" description="Helical" evidence="11">
    <location>
        <begin position="43"/>
        <end position="60"/>
    </location>
</feature>
<organism evidence="12 13">
    <name type="scientific">Methanospirillum hungatei</name>
    <dbReference type="NCBI Taxonomy" id="2203"/>
    <lineage>
        <taxon>Archaea</taxon>
        <taxon>Methanobacteriati</taxon>
        <taxon>Methanobacteriota</taxon>
        <taxon>Stenosarchaea group</taxon>
        <taxon>Methanomicrobia</taxon>
        <taxon>Methanomicrobiales</taxon>
        <taxon>Methanospirillaceae</taxon>
        <taxon>Methanospirillum</taxon>
    </lineage>
</organism>
<dbReference type="CDD" id="cd06550">
    <property type="entry name" value="TM_ABC_iron-siderophores_like"/>
    <property type="match status" value="1"/>
</dbReference>
<keyword evidence="4" id="KW-1003">Cell membrane</keyword>
<dbReference type="Proteomes" id="UP000694228">
    <property type="component" value="Chromosome"/>
</dbReference>
<evidence type="ECO:0000256" key="6">
    <source>
        <dbReference type="ARBA" id="ARBA00022989"/>
    </source>
</evidence>
<evidence type="ECO:0000256" key="10">
    <source>
        <dbReference type="ARBA" id="ARBA00071366"/>
    </source>
</evidence>
<comment type="subcellular location">
    <subcellularLocation>
        <location evidence="1">Cell membrane</location>
        <topology evidence="1">Multi-pass membrane protein</topology>
    </subcellularLocation>
</comment>
<dbReference type="PANTHER" id="PTHR30472:SF25">
    <property type="entry name" value="ABC TRANSPORTER PERMEASE PROTEIN MJ0876-RELATED"/>
    <property type="match status" value="1"/>
</dbReference>
<dbReference type="OrthoDB" id="27848at2157"/>
<evidence type="ECO:0000256" key="4">
    <source>
        <dbReference type="ARBA" id="ARBA00022475"/>
    </source>
</evidence>
<dbReference type="AlphaFoldDB" id="A0A8F5VM19"/>
<evidence type="ECO:0000256" key="8">
    <source>
        <dbReference type="ARBA" id="ARBA00053891"/>
    </source>
</evidence>
<feature type="transmembrane region" description="Helical" evidence="11">
    <location>
        <begin position="99"/>
        <end position="119"/>
    </location>
</feature>
<sequence length="315" mass="33607">MSLGSYGLSFIESYQVLLSRLLHLSDPETVKEHVIMNIRLPRIIGGILAGIGLAVAGSAMQGIMKNPLADPYTTGISTGAGFGAAVAIIGGIGAMFGDVAIILNAFIFSLIPMFVIMSLSKMRKPTPSMMILAGIATMYIFSAMTTLMMISADANDVQSVYMWTVGTLDKVTWNVIPYMLISVVFGCLLLVWKAKELNVMSIGDEGAVGLGVNVEKTRKITLFAISITAATIVSFTGVIGFVGMISPHVVRMFLGSDHRYLIPASGLFGATLLMMADGVARTIVAPTILPVGVITAFIGGPLFLYLIICRKKEIW</sequence>
<dbReference type="GO" id="GO:0022857">
    <property type="term" value="F:transmembrane transporter activity"/>
    <property type="evidence" value="ECO:0007669"/>
    <property type="project" value="InterPro"/>
</dbReference>
<dbReference type="FunFam" id="1.10.3470.10:FF:000001">
    <property type="entry name" value="Vitamin B12 ABC transporter permease BtuC"/>
    <property type="match status" value="1"/>
</dbReference>
<feature type="transmembrane region" description="Helical" evidence="11">
    <location>
        <begin position="171"/>
        <end position="192"/>
    </location>
</feature>
<dbReference type="PANTHER" id="PTHR30472">
    <property type="entry name" value="FERRIC ENTEROBACTIN TRANSPORT SYSTEM PERMEASE PROTEIN"/>
    <property type="match status" value="1"/>
</dbReference>
<keyword evidence="6 11" id="KW-1133">Transmembrane helix</keyword>
<evidence type="ECO:0000256" key="3">
    <source>
        <dbReference type="ARBA" id="ARBA00022448"/>
    </source>
</evidence>
<keyword evidence="7 11" id="KW-0472">Membrane</keyword>
<gene>
    <name evidence="12" type="ORF">KSK55_10580</name>
</gene>
<feature type="transmembrane region" description="Helical" evidence="11">
    <location>
        <begin position="72"/>
        <end position="93"/>
    </location>
</feature>
<feature type="transmembrane region" description="Helical" evidence="11">
    <location>
        <begin position="220"/>
        <end position="246"/>
    </location>
</feature>
<name>A0A8F5VM19_METHU</name>
<feature type="transmembrane region" description="Helical" evidence="11">
    <location>
        <begin position="131"/>
        <end position="151"/>
    </location>
</feature>
<evidence type="ECO:0000256" key="11">
    <source>
        <dbReference type="SAM" id="Phobius"/>
    </source>
</evidence>
<dbReference type="Pfam" id="PF01032">
    <property type="entry name" value="FecCD"/>
    <property type="match status" value="1"/>
</dbReference>
<evidence type="ECO:0000313" key="12">
    <source>
        <dbReference type="EMBL" id="QXO93795.1"/>
    </source>
</evidence>